<proteinExistence type="predicted"/>
<dbReference type="AlphaFoldDB" id="A0A024GIE1"/>
<dbReference type="SUPFAM" id="SSF50630">
    <property type="entry name" value="Acid proteases"/>
    <property type="match status" value="1"/>
</dbReference>
<dbReference type="InterPro" id="IPR033121">
    <property type="entry name" value="PEPTIDASE_A1"/>
</dbReference>
<organism evidence="3 4">
    <name type="scientific">Albugo candida</name>
    <dbReference type="NCBI Taxonomy" id="65357"/>
    <lineage>
        <taxon>Eukaryota</taxon>
        <taxon>Sar</taxon>
        <taxon>Stramenopiles</taxon>
        <taxon>Oomycota</taxon>
        <taxon>Peronosporomycetes</taxon>
        <taxon>Albuginales</taxon>
        <taxon>Albuginaceae</taxon>
        <taxon>Albugo</taxon>
    </lineage>
</organism>
<evidence type="ECO:0000259" key="2">
    <source>
        <dbReference type="Pfam" id="PF00026"/>
    </source>
</evidence>
<gene>
    <name evidence="3" type="ORF">BN9_070370</name>
</gene>
<evidence type="ECO:0000256" key="1">
    <source>
        <dbReference type="SAM" id="SignalP"/>
    </source>
</evidence>
<dbReference type="Gene3D" id="2.40.70.10">
    <property type="entry name" value="Acid Proteases"/>
    <property type="match status" value="1"/>
</dbReference>
<name>A0A024GIE1_9STRA</name>
<sequence>MNIVFVQIFLVHSFRTLVNSVPIPQLIVPVHVENKDLLLRQAQSYSFAASYPAFESVIDLNNKSTSRLVRSATDVSGSLDGQANVKIGQKRKAGLDADREIAPERKRIKTRSDEATYQTRGVKVSFSIEALLGYLRLKRHYALLFYWEESIVPRLLAFADLNEEEKTYYDAFYDPSSYVFGDIKARVQNFDSQCWEEQQVRFNYTSLSSVVPQHVWLHLSSEVMERARIGASKGLELEGSFICEDAEIHSLPKIRLNFQDDSKIYEFKPSAYIMQIFPGSDYCYMAIEPSAPGANHWILGSRFATDYITEFRMVNEDKVKFGFKSRHTEDET</sequence>
<dbReference type="InterPro" id="IPR021109">
    <property type="entry name" value="Peptidase_aspartic_dom_sf"/>
</dbReference>
<dbReference type="Pfam" id="PF00026">
    <property type="entry name" value="Asp"/>
    <property type="match status" value="1"/>
</dbReference>
<dbReference type="InParanoid" id="A0A024GIE1"/>
<keyword evidence="4" id="KW-1185">Reference proteome</keyword>
<evidence type="ECO:0000313" key="4">
    <source>
        <dbReference type="Proteomes" id="UP000053237"/>
    </source>
</evidence>
<dbReference type="Proteomes" id="UP000053237">
    <property type="component" value="Unassembled WGS sequence"/>
</dbReference>
<evidence type="ECO:0000313" key="3">
    <source>
        <dbReference type="EMBL" id="CCI46108.1"/>
    </source>
</evidence>
<feature type="domain" description="Peptidase A1" evidence="2">
    <location>
        <begin position="229"/>
        <end position="316"/>
    </location>
</feature>
<protein>
    <recommendedName>
        <fullName evidence="2">Peptidase A1 domain-containing protein</fullName>
    </recommendedName>
</protein>
<feature type="chain" id="PRO_5001529492" description="Peptidase A1 domain-containing protein" evidence="1">
    <location>
        <begin position="21"/>
        <end position="332"/>
    </location>
</feature>
<keyword evidence="1" id="KW-0732">Signal</keyword>
<reference evidence="3 4" key="1">
    <citation type="submission" date="2012-05" db="EMBL/GenBank/DDBJ databases">
        <title>Recombination and specialization in a pathogen metapopulation.</title>
        <authorList>
            <person name="Gardiner A."/>
            <person name="Kemen E."/>
            <person name="Schultz-Larsen T."/>
            <person name="MacLean D."/>
            <person name="Van Oosterhout C."/>
            <person name="Jones J.D.G."/>
        </authorList>
    </citation>
    <scope>NUCLEOTIDE SEQUENCE [LARGE SCALE GENOMIC DNA]</scope>
    <source>
        <strain evidence="3 4">Ac Nc2</strain>
    </source>
</reference>
<comment type="caution">
    <text evidence="3">The sequence shown here is derived from an EMBL/GenBank/DDBJ whole genome shotgun (WGS) entry which is preliminary data.</text>
</comment>
<accession>A0A024GIE1</accession>
<dbReference type="EMBL" id="CAIX01000117">
    <property type="protein sequence ID" value="CCI46108.1"/>
    <property type="molecule type" value="Genomic_DNA"/>
</dbReference>
<feature type="signal peptide" evidence="1">
    <location>
        <begin position="1"/>
        <end position="20"/>
    </location>
</feature>